<dbReference type="Gene3D" id="2.30.30.490">
    <property type="match status" value="1"/>
</dbReference>
<dbReference type="EMBL" id="JAGKQM010000011">
    <property type="protein sequence ID" value="KAH0901217.1"/>
    <property type="molecule type" value="Genomic_DNA"/>
</dbReference>
<organism evidence="2 3">
    <name type="scientific">Brassica napus</name>
    <name type="common">Rape</name>
    <dbReference type="NCBI Taxonomy" id="3708"/>
    <lineage>
        <taxon>Eukaryota</taxon>
        <taxon>Viridiplantae</taxon>
        <taxon>Streptophyta</taxon>
        <taxon>Embryophyta</taxon>
        <taxon>Tracheophyta</taxon>
        <taxon>Spermatophyta</taxon>
        <taxon>Magnoliopsida</taxon>
        <taxon>eudicotyledons</taxon>
        <taxon>Gunneridae</taxon>
        <taxon>Pentapetalae</taxon>
        <taxon>rosids</taxon>
        <taxon>malvids</taxon>
        <taxon>Brassicales</taxon>
        <taxon>Brassicaceae</taxon>
        <taxon>Brassiceae</taxon>
        <taxon>Brassica</taxon>
    </lineage>
</organism>
<accession>A0ABQ8B8U7</accession>
<evidence type="ECO:0000256" key="1">
    <source>
        <dbReference type="SAM" id="MobiDB-lite"/>
    </source>
</evidence>
<dbReference type="Proteomes" id="UP000824890">
    <property type="component" value="Unassembled WGS sequence"/>
</dbReference>
<proteinExistence type="predicted"/>
<dbReference type="InterPro" id="IPR043151">
    <property type="entry name" value="BAH_sf"/>
</dbReference>
<feature type="region of interest" description="Disordered" evidence="1">
    <location>
        <begin position="98"/>
        <end position="123"/>
    </location>
</feature>
<reference evidence="2 3" key="1">
    <citation type="submission" date="2021-05" db="EMBL/GenBank/DDBJ databases">
        <title>Genome Assembly of Synthetic Allotetraploid Brassica napus Reveals Homoeologous Exchanges between Subgenomes.</title>
        <authorList>
            <person name="Davis J.T."/>
        </authorList>
    </citation>
    <scope>NUCLEOTIDE SEQUENCE [LARGE SCALE GENOMIC DNA]</scope>
    <source>
        <strain evidence="3">cv. Da-Ae</strain>
        <tissue evidence="2">Seedling</tissue>
    </source>
</reference>
<protein>
    <submittedName>
        <fullName evidence="2">Uncharacterized protein</fullName>
    </submittedName>
</protein>
<evidence type="ECO:0000313" key="2">
    <source>
        <dbReference type="EMBL" id="KAH0901217.1"/>
    </source>
</evidence>
<name>A0ABQ8B8U7_BRANA</name>
<comment type="caution">
    <text evidence="2">The sequence shown here is derived from an EMBL/GenBank/DDBJ whole genome shotgun (WGS) entry which is preliminary data.</text>
</comment>
<feature type="non-terminal residue" evidence="2">
    <location>
        <position position="1"/>
    </location>
</feature>
<sequence>FLPKITSIHRPEKLLSSAMAAQFEKLWRDVDGIYWIRSHWHMIPEETSSYVKGVISNESALELAKASDDGDDVFLCEYEYDVNWRSFKPLADGDCENDHVRKEEEEVDGRDEQMDVDDEENVKEKKRFKECKSCEFSSRTVL</sequence>
<evidence type="ECO:0000313" key="3">
    <source>
        <dbReference type="Proteomes" id="UP000824890"/>
    </source>
</evidence>
<feature type="compositionally biased region" description="Acidic residues" evidence="1">
    <location>
        <begin position="105"/>
        <end position="121"/>
    </location>
</feature>
<gene>
    <name evidence="2" type="ORF">HID58_040720</name>
</gene>
<keyword evidence="3" id="KW-1185">Reference proteome</keyword>